<comment type="caution">
    <text evidence="14">The sequence shown here is derived from an EMBL/GenBank/DDBJ whole genome shotgun (WGS) entry which is preliminary data.</text>
</comment>
<evidence type="ECO:0000259" key="13">
    <source>
        <dbReference type="Pfam" id="PF07715"/>
    </source>
</evidence>
<evidence type="ECO:0000256" key="4">
    <source>
        <dbReference type="ARBA" id="ARBA00022692"/>
    </source>
</evidence>
<dbReference type="Gene3D" id="2.60.40.1120">
    <property type="entry name" value="Carboxypeptidase-like, regulatory domain"/>
    <property type="match status" value="1"/>
</dbReference>
<dbReference type="InterPro" id="IPR000531">
    <property type="entry name" value="Beta-barrel_TonB"/>
</dbReference>
<evidence type="ECO:0000256" key="6">
    <source>
        <dbReference type="ARBA" id="ARBA00023077"/>
    </source>
</evidence>
<feature type="domain" description="TonB-dependent receptor plug" evidence="13">
    <location>
        <begin position="112"/>
        <end position="215"/>
    </location>
</feature>
<evidence type="ECO:0000256" key="7">
    <source>
        <dbReference type="ARBA" id="ARBA00023136"/>
    </source>
</evidence>
<sequence>MLAQPGGKLKAGTGTLTGKITDGASGMPLPGATIFFHELKMGVISANDGTYTSARVKAGKYLVEVSYQGYGSVTETILIDEAVTHNFSLKEAIVEQEGVIVTGVTSATRVKLSPQPVVIIKRDDLVKTTSTNLIDALSKTVPGVAAIGTGPAISKPVIRGLGYNRVVVVNDGMRQEGQQWGDEHGIEVDDYSVQRVEVLKGPASLMYGSDAMGGVVNIQSYTPAPEGTMGVNILSEYQTNNRLRGVYANVNGTKNGIDWNAYGSYKGAQDYQNKYDGRVFNSKFYNRNFGGLLGYTGRWGYSRLSASNVDQHIGMVEGERDDATGAFLKDEDGAQTIATEDDFKKIKPLVPFQRIQHFKTVWDNSIRLGAERLDATVAYQHNQRREFGDDVDIPEAWFDLKTVNYAVRLQLAERNRWKTSAGITGMYQTNKNKAEERLIPDYNLFDIGGFVFTQYTHDKMTVSGGLRFDNRHINSLTTYDETDIKFGPFTRNFSNLSGSVGLSYAASQQTTFKFNLSRGFRAPNMAELASNGAHEGTNRYEVGNNNLKSETSLQVDGGVELNTEHVTVNASLFYNNIKNFIFYEKMQNAEGTDSVIADPGGELMVFEFNQHTANLYGGEMNIDIHPHPLDWLHFENTLSYTRAQFTREIGGTKNVPFIPAGRLVSELKGNFLPKGKCLRNLYLSVESDYNFAQNNAFTAFNTETATGSYWLLNAGIGAEIASHGKRLFSISVNGFNLTDIAYQNHLNRLKYTAVNLATGRQGVFNMGRNFGVKINVPLSFKI</sequence>
<reference evidence="14" key="2">
    <citation type="submission" date="2020-09" db="EMBL/GenBank/DDBJ databases">
        <authorList>
            <person name="Sun Q."/>
            <person name="Zhou Y."/>
        </authorList>
    </citation>
    <scope>NUCLEOTIDE SEQUENCE</scope>
    <source>
        <strain evidence="14">CGMCC 1.15290</strain>
    </source>
</reference>
<evidence type="ECO:0000256" key="10">
    <source>
        <dbReference type="PROSITE-ProRule" id="PRU01360"/>
    </source>
</evidence>
<dbReference type="InterPro" id="IPR037066">
    <property type="entry name" value="Plug_dom_sf"/>
</dbReference>
<dbReference type="InterPro" id="IPR039426">
    <property type="entry name" value="TonB-dep_rcpt-like"/>
</dbReference>
<proteinExistence type="inferred from homology"/>
<dbReference type="GO" id="GO:0044718">
    <property type="term" value="P:siderophore transmembrane transport"/>
    <property type="evidence" value="ECO:0007669"/>
    <property type="project" value="TreeGrafter"/>
</dbReference>
<name>A0A917J4Q7_9BACT</name>
<protein>
    <submittedName>
        <fullName evidence="14">TonB-dependent receptor</fullName>
    </submittedName>
</protein>
<keyword evidence="15" id="KW-1185">Reference proteome</keyword>
<evidence type="ECO:0000313" key="15">
    <source>
        <dbReference type="Proteomes" id="UP000627292"/>
    </source>
</evidence>
<keyword evidence="7 10" id="KW-0472">Membrane</keyword>
<accession>A0A917J4Q7</accession>
<dbReference type="PROSITE" id="PS52016">
    <property type="entry name" value="TONB_DEPENDENT_REC_3"/>
    <property type="match status" value="1"/>
</dbReference>
<dbReference type="GO" id="GO:0009279">
    <property type="term" value="C:cell outer membrane"/>
    <property type="evidence" value="ECO:0007669"/>
    <property type="project" value="UniProtKB-SubCell"/>
</dbReference>
<dbReference type="Pfam" id="PF07715">
    <property type="entry name" value="Plug"/>
    <property type="match status" value="1"/>
</dbReference>
<keyword evidence="3 10" id="KW-1134">Transmembrane beta strand</keyword>
<evidence type="ECO:0000256" key="3">
    <source>
        <dbReference type="ARBA" id="ARBA00022452"/>
    </source>
</evidence>
<dbReference type="GO" id="GO:0015344">
    <property type="term" value="F:siderophore uptake transmembrane transporter activity"/>
    <property type="evidence" value="ECO:0007669"/>
    <property type="project" value="TreeGrafter"/>
</dbReference>
<evidence type="ECO:0000313" key="14">
    <source>
        <dbReference type="EMBL" id="GGH79964.1"/>
    </source>
</evidence>
<evidence type="ECO:0000256" key="5">
    <source>
        <dbReference type="ARBA" id="ARBA00022729"/>
    </source>
</evidence>
<organism evidence="14 15">
    <name type="scientific">Filimonas zeae</name>
    <dbReference type="NCBI Taxonomy" id="1737353"/>
    <lineage>
        <taxon>Bacteria</taxon>
        <taxon>Pseudomonadati</taxon>
        <taxon>Bacteroidota</taxon>
        <taxon>Chitinophagia</taxon>
        <taxon>Chitinophagales</taxon>
        <taxon>Chitinophagaceae</taxon>
        <taxon>Filimonas</taxon>
    </lineage>
</organism>
<dbReference type="Gene3D" id="2.40.170.20">
    <property type="entry name" value="TonB-dependent receptor, beta-barrel domain"/>
    <property type="match status" value="1"/>
</dbReference>
<dbReference type="SUPFAM" id="SSF49464">
    <property type="entry name" value="Carboxypeptidase regulatory domain-like"/>
    <property type="match status" value="1"/>
</dbReference>
<evidence type="ECO:0000259" key="12">
    <source>
        <dbReference type="Pfam" id="PF00593"/>
    </source>
</evidence>
<dbReference type="Pfam" id="PF00593">
    <property type="entry name" value="TonB_dep_Rec_b-barrel"/>
    <property type="match status" value="1"/>
</dbReference>
<comment type="subcellular location">
    <subcellularLocation>
        <location evidence="1 10">Cell outer membrane</location>
        <topology evidence="1 10">Multi-pass membrane protein</topology>
    </subcellularLocation>
</comment>
<dbReference type="Gene3D" id="2.170.130.10">
    <property type="entry name" value="TonB-dependent receptor, plug domain"/>
    <property type="match status" value="1"/>
</dbReference>
<evidence type="ECO:0000256" key="1">
    <source>
        <dbReference type="ARBA" id="ARBA00004571"/>
    </source>
</evidence>
<comment type="similarity">
    <text evidence="10 11">Belongs to the TonB-dependent receptor family.</text>
</comment>
<keyword evidence="6 11" id="KW-0798">TonB box</keyword>
<dbReference type="EMBL" id="BMIB01000005">
    <property type="protein sequence ID" value="GGH79964.1"/>
    <property type="molecule type" value="Genomic_DNA"/>
</dbReference>
<dbReference type="InterPro" id="IPR036942">
    <property type="entry name" value="Beta-barrel_TonB_sf"/>
</dbReference>
<evidence type="ECO:0000256" key="8">
    <source>
        <dbReference type="ARBA" id="ARBA00023170"/>
    </source>
</evidence>
<evidence type="ECO:0000256" key="9">
    <source>
        <dbReference type="ARBA" id="ARBA00023237"/>
    </source>
</evidence>
<dbReference type="Proteomes" id="UP000627292">
    <property type="component" value="Unassembled WGS sequence"/>
</dbReference>
<keyword evidence="9 10" id="KW-0998">Cell outer membrane</keyword>
<dbReference type="AlphaFoldDB" id="A0A917J4Q7"/>
<keyword evidence="2 10" id="KW-0813">Transport</keyword>
<evidence type="ECO:0000256" key="2">
    <source>
        <dbReference type="ARBA" id="ARBA00022448"/>
    </source>
</evidence>
<keyword evidence="8 14" id="KW-0675">Receptor</keyword>
<keyword evidence="5" id="KW-0732">Signal</keyword>
<gene>
    <name evidence="14" type="primary">phuR</name>
    <name evidence="14" type="ORF">GCM10011379_50130</name>
</gene>
<dbReference type="SUPFAM" id="SSF56935">
    <property type="entry name" value="Porins"/>
    <property type="match status" value="1"/>
</dbReference>
<dbReference type="InterPro" id="IPR012910">
    <property type="entry name" value="Plug_dom"/>
</dbReference>
<feature type="domain" description="TonB-dependent receptor-like beta-barrel" evidence="12">
    <location>
        <begin position="235"/>
        <end position="737"/>
    </location>
</feature>
<dbReference type="PANTHER" id="PTHR30069:SF29">
    <property type="entry name" value="HEMOGLOBIN AND HEMOGLOBIN-HAPTOGLOBIN-BINDING PROTEIN 1-RELATED"/>
    <property type="match status" value="1"/>
</dbReference>
<evidence type="ECO:0000256" key="11">
    <source>
        <dbReference type="RuleBase" id="RU003357"/>
    </source>
</evidence>
<dbReference type="Pfam" id="PF13715">
    <property type="entry name" value="CarbopepD_reg_2"/>
    <property type="match status" value="1"/>
</dbReference>
<dbReference type="InterPro" id="IPR008969">
    <property type="entry name" value="CarboxyPept-like_regulatory"/>
</dbReference>
<keyword evidence="4 10" id="KW-0812">Transmembrane</keyword>
<dbReference type="PANTHER" id="PTHR30069">
    <property type="entry name" value="TONB-DEPENDENT OUTER MEMBRANE RECEPTOR"/>
    <property type="match status" value="1"/>
</dbReference>
<reference evidence="14" key="1">
    <citation type="journal article" date="2014" name="Int. J. Syst. Evol. Microbiol.">
        <title>Complete genome sequence of Corynebacterium casei LMG S-19264T (=DSM 44701T), isolated from a smear-ripened cheese.</title>
        <authorList>
            <consortium name="US DOE Joint Genome Institute (JGI-PGF)"/>
            <person name="Walter F."/>
            <person name="Albersmeier A."/>
            <person name="Kalinowski J."/>
            <person name="Ruckert C."/>
        </authorList>
    </citation>
    <scope>NUCLEOTIDE SEQUENCE</scope>
    <source>
        <strain evidence="14">CGMCC 1.15290</strain>
    </source>
</reference>